<evidence type="ECO:0000256" key="5">
    <source>
        <dbReference type="SAM" id="MobiDB-lite"/>
    </source>
</evidence>
<keyword evidence="2" id="KW-0653">Protein transport</keyword>
<evidence type="ECO:0000259" key="6">
    <source>
        <dbReference type="PROSITE" id="PS51776"/>
    </source>
</evidence>
<dbReference type="Ensembl" id="ENSEBUT00000009644.1">
    <property type="protein sequence ID" value="ENSEBUP00000009125.1"/>
    <property type="gene ID" value="ENSEBUG00000005898.1"/>
</dbReference>
<feature type="domain" description="RH2" evidence="7">
    <location>
        <begin position="302"/>
        <end position="369"/>
    </location>
</feature>
<evidence type="ECO:0000256" key="3">
    <source>
        <dbReference type="ARBA" id="ARBA00023054"/>
    </source>
</evidence>
<dbReference type="Pfam" id="PF11461">
    <property type="entry name" value="RILP"/>
    <property type="match status" value="1"/>
</dbReference>
<dbReference type="GO" id="GO:0060271">
    <property type="term" value="P:cilium assembly"/>
    <property type="evidence" value="ECO:0007669"/>
    <property type="project" value="TreeGrafter"/>
</dbReference>
<proteinExistence type="predicted"/>
<evidence type="ECO:0000256" key="1">
    <source>
        <dbReference type="ARBA" id="ARBA00022448"/>
    </source>
</evidence>
<dbReference type="AlphaFoldDB" id="A0A8C4WR78"/>
<evidence type="ECO:0000259" key="7">
    <source>
        <dbReference type="PROSITE" id="PS51777"/>
    </source>
</evidence>
<dbReference type="InterPro" id="IPR034743">
    <property type="entry name" value="RH1"/>
</dbReference>
<name>A0A8C4WR78_EPTBU</name>
<dbReference type="PROSITE" id="PS51776">
    <property type="entry name" value="RH1"/>
    <property type="match status" value="1"/>
</dbReference>
<dbReference type="InterPro" id="IPR034744">
    <property type="entry name" value="RH2"/>
</dbReference>
<keyword evidence="9" id="KW-1185">Reference proteome</keyword>
<feature type="region of interest" description="Disordered" evidence="5">
    <location>
        <begin position="142"/>
        <end position="162"/>
    </location>
</feature>
<accession>A0A8C4WR78</accession>
<organism evidence="8 9">
    <name type="scientific">Eptatretus burgeri</name>
    <name type="common">Inshore hagfish</name>
    <dbReference type="NCBI Taxonomy" id="7764"/>
    <lineage>
        <taxon>Eukaryota</taxon>
        <taxon>Metazoa</taxon>
        <taxon>Chordata</taxon>
        <taxon>Craniata</taxon>
        <taxon>Vertebrata</taxon>
        <taxon>Cyclostomata</taxon>
        <taxon>Myxini</taxon>
        <taxon>Myxiniformes</taxon>
        <taxon>Myxinidae</taxon>
        <taxon>Eptatretinae</taxon>
        <taxon>Eptatretus</taxon>
    </lineage>
</organism>
<dbReference type="PANTHER" id="PTHR21502">
    <property type="entry name" value="ZINC FINGER PROTEIN DZIP1"/>
    <property type="match status" value="1"/>
</dbReference>
<dbReference type="Gene3D" id="1.20.58.1770">
    <property type="match status" value="1"/>
</dbReference>
<dbReference type="PROSITE" id="PS51777">
    <property type="entry name" value="RH2"/>
    <property type="match status" value="1"/>
</dbReference>
<sequence length="393" mass="43831">MASAEPQSGILLAEASPEPLAKAAGEMTAADVYALAALMGREVEAMAAACGGDALGSLLPLVVRTLEMLEELATRNGDAALTAQREQLAALRADRVRWLAKDSLREQELEATERTWQERETELLESLAQTEQEASRLQVSLQLHQGAQPSEENHDTQTEGVGEKERDVMLRLKEVVDKQRDEMRAKDHEIAHKTQDIEALQQQLARLMKLNNELRHKLAVLDAQGRALAGQRAELEAGMQVREQELTQLRETAASVAGAYLEQVDEPGNETSDETDFEAQPEVELDANGQNKQTTDHNDPNRPRFTLQELRDVLQERNELKAKLFLLQEELAYYKSECEETEDGTPAASSASFPDGQRRSQQESSIRRLFSFFKERQSTAAPRKSLTMSQGQP</sequence>
<dbReference type="GO" id="GO:0005737">
    <property type="term" value="C:cytoplasm"/>
    <property type="evidence" value="ECO:0007669"/>
    <property type="project" value="TreeGrafter"/>
</dbReference>
<dbReference type="PANTHER" id="PTHR21502:SF4">
    <property type="entry name" value="RILP-LIKE PROTEIN HOMOLOG"/>
    <property type="match status" value="1"/>
</dbReference>
<dbReference type="Gene3D" id="6.10.230.10">
    <property type="match status" value="1"/>
</dbReference>
<dbReference type="GO" id="GO:0046983">
    <property type="term" value="F:protein dimerization activity"/>
    <property type="evidence" value="ECO:0007669"/>
    <property type="project" value="InterPro"/>
</dbReference>
<feature type="coiled-coil region" evidence="4">
    <location>
        <begin position="183"/>
        <end position="252"/>
    </location>
</feature>
<reference evidence="8" key="1">
    <citation type="submission" date="2025-08" db="UniProtKB">
        <authorList>
            <consortium name="Ensembl"/>
        </authorList>
    </citation>
    <scope>IDENTIFICATION</scope>
</reference>
<feature type="region of interest" description="Disordered" evidence="5">
    <location>
        <begin position="285"/>
        <end position="305"/>
    </location>
</feature>
<keyword evidence="3 4" id="KW-0175">Coiled coil</keyword>
<dbReference type="Proteomes" id="UP000694388">
    <property type="component" value="Unplaced"/>
</dbReference>
<feature type="region of interest" description="Disordered" evidence="5">
    <location>
        <begin position="337"/>
        <end position="393"/>
    </location>
</feature>
<dbReference type="InterPro" id="IPR021563">
    <property type="entry name" value="RILP_dimer"/>
</dbReference>
<dbReference type="GO" id="GO:0015031">
    <property type="term" value="P:protein transport"/>
    <property type="evidence" value="ECO:0007669"/>
    <property type="project" value="UniProtKB-KW"/>
</dbReference>
<reference evidence="8" key="2">
    <citation type="submission" date="2025-09" db="UniProtKB">
        <authorList>
            <consortium name="Ensembl"/>
        </authorList>
    </citation>
    <scope>IDENTIFICATION</scope>
</reference>
<dbReference type="SUPFAM" id="SSF161256">
    <property type="entry name" value="RILP dimerisation region"/>
    <property type="match status" value="1"/>
</dbReference>
<feature type="domain" description="RH1" evidence="6">
    <location>
        <begin position="15"/>
        <end position="108"/>
    </location>
</feature>
<dbReference type="GO" id="GO:0036064">
    <property type="term" value="C:ciliary basal body"/>
    <property type="evidence" value="ECO:0007669"/>
    <property type="project" value="TreeGrafter"/>
</dbReference>
<dbReference type="InterPro" id="IPR051241">
    <property type="entry name" value="DZIP_RILPL"/>
</dbReference>
<evidence type="ECO:0000313" key="8">
    <source>
        <dbReference type="Ensembl" id="ENSEBUP00000009125.1"/>
    </source>
</evidence>
<dbReference type="GeneTree" id="ENSGT00940000157897"/>
<evidence type="ECO:0000313" key="9">
    <source>
        <dbReference type="Proteomes" id="UP000694388"/>
    </source>
</evidence>
<feature type="compositionally biased region" description="Basic and acidic residues" evidence="5">
    <location>
        <begin position="151"/>
        <end position="162"/>
    </location>
</feature>
<dbReference type="OMA" id="SFGQWAD"/>
<evidence type="ECO:0000256" key="4">
    <source>
        <dbReference type="SAM" id="Coils"/>
    </source>
</evidence>
<evidence type="ECO:0000256" key="2">
    <source>
        <dbReference type="ARBA" id="ARBA00022927"/>
    </source>
</evidence>
<feature type="coiled-coil region" evidence="4">
    <location>
        <begin position="310"/>
        <end position="337"/>
    </location>
</feature>
<dbReference type="GO" id="GO:0031267">
    <property type="term" value="F:small GTPase binding"/>
    <property type="evidence" value="ECO:0007669"/>
    <property type="project" value="TreeGrafter"/>
</dbReference>
<protein>
    <submittedName>
        <fullName evidence="8">Rab interacting lysosomal protein like 1</fullName>
    </submittedName>
</protein>
<dbReference type="Pfam" id="PF09744">
    <property type="entry name" value="RH1"/>
    <property type="match status" value="1"/>
</dbReference>
<keyword evidence="1" id="KW-0813">Transport</keyword>
<dbReference type="GO" id="GO:0051959">
    <property type="term" value="F:dynein light intermediate chain binding"/>
    <property type="evidence" value="ECO:0007669"/>
    <property type="project" value="TreeGrafter"/>
</dbReference>